<dbReference type="PROSITE" id="PS50937">
    <property type="entry name" value="HTH_MERR_2"/>
    <property type="match status" value="1"/>
</dbReference>
<dbReference type="Gene3D" id="1.10.1660.10">
    <property type="match status" value="1"/>
</dbReference>
<dbReference type="eggNOG" id="COG0789">
    <property type="taxonomic scope" value="Bacteria"/>
</dbReference>
<dbReference type="InterPro" id="IPR047057">
    <property type="entry name" value="MerR_fam"/>
</dbReference>
<keyword evidence="1" id="KW-0238">DNA-binding</keyword>
<reference evidence="4 5" key="1">
    <citation type="journal article" date="2009" name="Stand. Genomic Sci.">
        <title>Complete genome sequence of Jonesia denitrificans type strain (Prevot 55134).</title>
        <authorList>
            <person name="Pukall R."/>
            <person name="Gehrich-Schroter G."/>
            <person name="Lapidus A."/>
            <person name="Nolan M."/>
            <person name="Glavina Del Rio T."/>
            <person name="Lucas S."/>
            <person name="Chen F."/>
            <person name="Tice H."/>
            <person name="Pitluck S."/>
            <person name="Cheng J.F."/>
            <person name="Copeland A."/>
            <person name="Saunders E."/>
            <person name="Brettin T."/>
            <person name="Detter J.C."/>
            <person name="Bruce D."/>
            <person name="Goodwin L."/>
            <person name="Pati A."/>
            <person name="Ivanova N."/>
            <person name="Mavromatis K."/>
            <person name="Ovchinnikova G."/>
            <person name="Chen A."/>
            <person name="Palaniappan K."/>
            <person name="Land M."/>
            <person name="Hauser L."/>
            <person name="Chang Y.J."/>
            <person name="Jeffries C.D."/>
            <person name="Chain P."/>
            <person name="Goker M."/>
            <person name="Bristow J."/>
            <person name="Eisen J.A."/>
            <person name="Markowitz V."/>
            <person name="Hugenholtz P."/>
            <person name="Kyrpides N.C."/>
            <person name="Klenk H.P."/>
            <person name="Han C."/>
        </authorList>
    </citation>
    <scope>NUCLEOTIDE SEQUENCE [LARGE SCALE GENOMIC DNA]</scope>
    <source>
        <strain evidence="5">ATCC 14870 / DSM 20603 / BCRC 15368 / CIP 55.134 / JCM 11481 / NBRC 15587 / NCTC 10816 / Prevot 55134</strain>
    </source>
</reference>
<dbReference type="InterPro" id="IPR000551">
    <property type="entry name" value="MerR-type_HTH_dom"/>
</dbReference>
<dbReference type="InterPro" id="IPR009061">
    <property type="entry name" value="DNA-bd_dom_put_sf"/>
</dbReference>
<feature type="domain" description="HTH merR-type" evidence="3">
    <location>
        <begin position="54"/>
        <end position="111"/>
    </location>
</feature>
<feature type="compositionally biased region" description="Low complexity" evidence="2">
    <location>
        <begin position="1"/>
        <end position="21"/>
    </location>
</feature>
<dbReference type="GO" id="GO:0003677">
    <property type="term" value="F:DNA binding"/>
    <property type="evidence" value="ECO:0007669"/>
    <property type="project" value="UniProtKB-KW"/>
</dbReference>
<dbReference type="SMART" id="SM00422">
    <property type="entry name" value="HTH_MERR"/>
    <property type="match status" value="1"/>
</dbReference>
<dbReference type="KEGG" id="jde:Jden_1301"/>
<dbReference type="AlphaFoldDB" id="C7R4A0"/>
<dbReference type="CDD" id="cd00592">
    <property type="entry name" value="HTH_MerR-like"/>
    <property type="match status" value="1"/>
</dbReference>
<dbReference type="SUPFAM" id="SSF46955">
    <property type="entry name" value="Putative DNA-binding domain"/>
    <property type="match status" value="1"/>
</dbReference>
<dbReference type="Proteomes" id="UP000000628">
    <property type="component" value="Chromosome"/>
</dbReference>
<dbReference type="OrthoDB" id="3191171at2"/>
<evidence type="ECO:0000259" key="3">
    <source>
        <dbReference type="PROSITE" id="PS50937"/>
    </source>
</evidence>
<evidence type="ECO:0000313" key="4">
    <source>
        <dbReference type="EMBL" id="ACV08957.1"/>
    </source>
</evidence>
<evidence type="ECO:0000256" key="1">
    <source>
        <dbReference type="ARBA" id="ARBA00023125"/>
    </source>
</evidence>
<dbReference type="HOGENOM" id="CLU_053650_0_0_11"/>
<gene>
    <name evidence="4" type="ordered locus">Jden_1301</name>
</gene>
<keyword evidence="5" id="KW-1185">Reference proteome</keyword>
<protein>
    <submittedName>
        <fullName evidence="4">Transcriptional regulator, MerR family</fullName>
    </submittedName>
</protein>
<feature type="region of interest" description="Disordered" evidence="2">
    <location>
        <begin position="1"/>
        <end position="22"/>
    </location>
</feature>
<sequence length="263" mass="28763">MGSTSPESHSASAPSPHQPQSLRVLSTWPHDVSHRATMRISDVLASLRSEFPTVSHSKLRFLEVQGLISPERTASGYRQYSLADIERLRFILSAQRDHYLPLKVIKDQLNELDTLGLAAHSPSHPCADRDGHEAHASVTHLGSLARIAGVSQSVIDDLVEAQLLDINADGSPKTHDHNRVIAHVASELSDYGIEGRHLRPMRHAAQRQAALAQQVAASRRAYRRGSDGSQTLKDQANQVGHLLAQLHSAWIGAEISATNQNPK</sequence>
<dbReference type="PANTHER" id="PTHR30204">
    <property type="entry name" value="REDOX-CYCLING DRUG-SENSING TRANSCRIPTIONAL ACTIVATOR SOXR"/>
    <property type="match status" value="1"/>
</dbReference>
<evidence type="ECO:0000256" key="2">
    <source>
        <dbReference type="SAM" id="MobiDB-lite"/>
    </source>
</evidence>
<organism evidence="4 5">
    <name type="scientific">Jonesia denitrificans (strain ATCC 14870 / DSM 20603 / BCRC 15368 / CIP 55.134 / JCM 11481 / NBRC 15587 / NCTC 10816 / Prevot 55134)</name>
    <name type="common">Listeria denitrificans</name>
    <dbReference type="NCBI Taxonomy" id="471856"/>
    <lineage>
        <taxon>Bacteria</taxon>
        <taxon>Bacillati</taxon>
        <taxon>Actinomycetota</taxon>
        <taxon>Actinomycetes</taxon>
        <taxon>Micrococcales</taxon>
        <taxon>Jonesiaceae</taxon>
        <taxon>Jonesia</taxon>
    </lineage>
</organism>
<dbReference type="STRING" id="471856.Jden_1301"/>
<evidence type="ECO:0000313" key="5">
    <source>
        <dbReference type="Proteomes" id="UP000000628"/>
    </source>
</evidence>
<accession>C7R4A0</accession>
<name>C7R4A0_JONDD</name>
<dbReference type="Pfam" id="PF13411">
    <property type="entry name" value="MerR_1"/>
    <property type="match status" value="1"/>
</dbReference>
<proteinExistence type="predicted"/>
<dbReference type="EMBL" id="CP001706">
    <property type="protein sequence ID" value="ACV08957.1"/>
    <property type="molecule type" value="Genomic_DNA"/>
</dbReference>
<dbReference type="PANTHER" id="PTHR30204:SF89">
    <property type="entry name" value="HTH MERR-TYPE DOMAIN-CONTAINING PROTEIN"/>
    <property type="match status" value="1"/>
</dbReference>
<dbReference type="GO" id="GO:0003700">
    <property type="term" value="F:DNA-binding transcription factor activity"/>
    <property type="evidence" value="ECO:0007669"/>
    <property type="project" value="InterPro"/>
</dbReference>